<organism evidence="2 3">
    <name type="scientific">Sulfobacillus harzensis</name>
    <dbReference type="NCBI Taxonomy" id="2729629"/>
    <lineage>
        <taxon>Bacteria</taxon>
        <taxon>Bacillati</taxon>
        <taxon>Bacillota</taxon>
        <taxon>Clostridia</taxon>
        <taxon>Eubacteriales</taxon>
        <taxon>Clostridiales Family XVII. Incertae Sedis</taxon>
        <taxon>Sulfobacillus</taxon>
    </lineage>
</organism>
<keyword evidence="1" id="KW-0812">Transmembrane</keyword>
<evidence type="ECO:0000313" key="3">
    <source>
        <dbReference type="Proteomes" id="UP000533476"/>
    </source>
</evidence>
<keyword evidence="1" id="KW-1133">Transmembrane helix</keyword>
<keyword evidence="3" id="KW-1185">Reference proteome</keyword>
<evidence type="ECO:0000256" key="1">
    <source>
        <dbReference type="SAM" id="Phobius"/>
    </source>
</evidence>
<gene>
    <name evidence="2" type="ORF">HIJ39_03900</name>
</gene>
<dbReference type="EMBL" id="JABBVZ010000008">
    <property type="protein sequence ID" value="NMP21501.1"/>
    <property type="molecule type" value="Genomic_DNA"/>
</dbReference>
<feature type="transmembrane region" description="Helical" evidence="1">
    <location>
        <begin position="68"/>
        <end position="98"/>
    </location>
</feature>
<accession>A0A7Y0L1D2</accession>
<evidence type="ECO:0000313" key="2">
    <source>
        <dbReference type="EMBL" id="NMP21501.1"/>
    </source>
</evidence>
<feature type="transmembrane region" description="Helical" evidence="1">
    <location>
        <begin position="42"/>
        <end position="62"/>
    </location>
</feature>
<dbReference type="AlphaFoldDB" id="A0A7Y0L1D2"/>
<dbReference type="RefSeq" id="WP_169096913.1">
    <property type="nucleotide sequence ID" value="NZ_JABBVZ010000008.1"/>
</dbReference>
<dbReference type="Proteomes" id="UP000533476">
    <property type="component" value="Unassembled WGS sequence"/>
</dbReference>
<protein>
    <recommendedName>
        <fullName evidence="4">Spore cortex biosynthesis protein YabQ</fullName>
    </recommendedName>
</protein>
<evidence type="ECO:0008006" key="4">
    <source>
        <dbReference type="Google" id="ProtNLM"/>
    </source>
</evidence>
<feature type="transmembrane region" description="Helical" evidence="1">
    <location>
        <begin position="6"/>
        <end position="30"/>
    </location>
</feature>
<sequence length="134" mass="15414">MPPNDAFFIIAVWILTGMGFGMLSTAYGACRITYRMQVGVREFLDWFWFVLVGMAFVVMLFWTEWGTFRIWSIAFVLVGYGLWTWLAAPVVMGALLLVAHVEARAVYYTLAPVRGLIRLFQRLQDKLRKPPKKG</sequence>
<reference evidence="2 3" key="1">
    <citation type="submission" date="2020-04" db="EMBL/GenBank/DDBJ databases">
        <authorList>
            <person name="Zhang R."/>
            <person name="Schippers A."/>
        </authorList>
    </citation>
    <scope>NUCLEOTIDE SEQUENCE [LARGE SCALE GENOMIC DNA]</scope>
    <source>
        <strain evidence="2 3">DSM 109850</strain>
    </source>
</reference>
<comment type="caution">
    <text evidence="2">The sequence shown here is derived from an EMBL/GenBank/DDBJ whole genome shotgun (WGS) entry which is preliminary data.</text>
</comment>
<keyword evidence="1" id="KW-0472">Membrane</keyword>
<name>A0A7Y0L1D2_9FIRM</name>
<proteinExistence type="predicted"/>